<dbReference type="PANTHER" id="PTHR37224">
    <property type="entry name" value="OS02G0804400 PROTEIN"/>
    <property type="match status" value="1"/>
</dbReference>
<reference evidence="2 3" key="1">
    <citation type="journal article" date="2013" name="Proc. Natl. Acad. Sci. U.S.A.">
        <title>Fine-scale variation in meiotic recombination in Mimulus inferred from population shotgun sequencing.</title>
        <authorList>
            <person name="Hellsten U."/>
            <person name="Wright K.M."/>
            <person name="Jenkins J."/>
            <person name="Shu S."/>
            <person name="Yuan Y."/>
            <person name="Wessler S.R."/>
            <person name="Schmutz J."/>
            <person name="Willis J.H."/>
            <person name="Rokhsar D.S."/>
        </authorList>
    </citation>
    <scope>NUCLEOTIDE SEQUENCE [LARGE SCALE GENOMIC DNA]</scope>
    <source>
        <strain evidence="3">cv. DUN x IM62</strain>
    </source>
</reference>
<evidence type="ECO:0000256" key="1">
    <source>
        <dbReference type="SAM" id="Phobius"/>
    </source>
</evidence>
<sequence>MAAATPLLFSTNCSSVSISRQTTYPFLPKSEIHIHPGTTSSKRISLVRASSNPDSANDKAPLVSQEDVSYLVKLGGGSIAGAAVIKYGSIIYPEITQPNLAQALFMIFAPVVLAVFLLIKQSRLD</sequence>
<keyword evidence="1" id="KW-1133">Transmembrane helix</keyword>
<dbReference type="EMBL" id="KI630271">
    <property type="protein sequence ID" value="EYU42947.1"/>
    <property type="molecule type" value="Genomic_DNA"/>
</dbReference>
<evidence type="ECO:0000313" key="2">
    <source>
        <dbReference type="EMBL" id="EYU42947.1"/>
    </source>
</evidence>
<feature type="transmembrane region" description="Helical" evidence="1">
    <location>
        <begin position="100"/>
        <end position="119"/>
    </location>
</feature>
<dbReference type="PhylomeDB" id="A0A022RR31"/>
<dbReference type="OrthoDB" id="513929at2759"/>
<organism evidence="2 3">
    <name type="scientific">Erythranthe guttata</name>
    <name type="common">Yellow monkey flower</name>
    <name type="synonym">Mimulus guttatus</name>
    <dbReference type="NCBI Taxonomy" id="4155"/>
    <lineage>
        <taxon>Eukaryota</taxon>
        <taxon>Viridiplantae</taxon>
        <taxon>Streptophyta</taxon>
        <taxon>Embryophyta</taxon>
        <taxon>Tracheophyta</taxon>
        <taxon>Spermatophyta</taxon>
        <taxon>Magnoliopsida</taxon>
        <taxon>eudicotyledons</taxon>
        <taxon>Gunneridae</taxon>
        <taxon>Pentapetalae</taxon>
        <taxon>asterids</taxon>
        <taxon>lamiids</taxon>
        <taxon>Lamiales</taxon>
        <taxon>Phrymaceae</taxon>
        <taxon>Erythranthe</taxon>
    </lineage>
</organism>
<accession>A0A022RR31</accession>
<evidence type="ECO:0000313" key="3">
    <source>
        <dbReference type="Proteomes" id="UP000030748"/>
    </source>
</evidence>
<keyword evidence="1" id="KW-0812">Transmembrane</keyword>
<dbReference type="eggNOG" id="ENOG502S9N3">
    <property type="taxonomic scope" value="Eukaryota"/>
</dbReference>
<dbReference type="AlphaFoldDB" id="A0A022RR31"/>
<keyword evidence="1" id="KW-0472">Membrane</keyword>
<protein>
    <submittedName>
        <fullName evidence="2">Uncharacterized protein</fullName>
    </submittedName>
</protein>
<dbReference type="STRING" id="4155.A0A022RR31"/>
<proteinExistence type="predicted"/>
<name>A0A022RR31_ERYGU</name>
<dbReference type="KEGG" id="egt:105951787"/>
<keyword evidence="3" id="KW-1185">Reference proteome</keyword>
<dbReference type="Proteomes" id="UP000030748">
    <property type="component" value="Unassembled WGS sequence"/>
</dbReference>
<gene>
    <name evidence="2" type="ORF">MIMGU_mgv1a016344mg</name>
</gene>